<comment type="caution">
    <text evidence="2">The sequence shown here is derived from an EMBL/GenBank/DDBJ whole genome shotgun (WGS) entry which is preliminary data.</text>
</comment>
<keyword evidence="3" id="KW-1185">Reference proteome</keyword>
<name>A0AAW0BTG0_9AGAR</name>
<reference evidence="2 3" key="1">
    <citation type="submission" date="2024-01" db="EMBL/GenBank/DDBJ databases">
        <title>A draft genome for a cacao thread blight-causing isolate of Paramarasmius palmivorus.</title>
        <authorList>
            <person name="Baruah I.K."/>
            <person name="Bukari Y."/>
            <person name="Amoako-Attah I."/>
            <person name="Meinhardt L.W."/>
            <person name="Bailey B.A."/>
            <person name="Cohen S.P."/>
        </authorList>
    </citation>
    <scope>NUCLEOTIDE SEQUENCE [LARGE SCALE GENOMIC DNA]</scope>
    <source>
        <strain evidence="2 3">GH-12</strain>
    </source>
</reference>
<proteinExistence type="predicted"/>
<protein>
    <submittedName>
        <fullName evidence="2">Uncharacterized protein</fullName>
    </submittedName>
</protein>
<evidence type="ECO:0000313" key="3">
    <source>
        <dbReference type="Proteomes" id="UP001383192"/>
    </source>
</evidence>
<organism evidence="2 3">
    <name type="scientific">Paramarasmius palmivorus</name>
    <dbReference type="NCBI Taxonomy" id="297713"/>
    <lineage>
        <taxon>Eukaryota</taxon>
        <taxon>Fungi</taxon>
        <taxon>Dikarya</taxon>
        <taxon>Basidiomycota</taxon>
        <taxon>Agaricomycotina</taxon>
        <taxon>Agaricomycetes</taxon>
        <taxon>Agaricomycetidae</taxon>
        <taxon>Agaricales</taxon>
        <taxon>Marasmiineae</taxon>
        <taxon>Marasmiaceae</taxon>
        <taxon>Paramarasmius</taxon>
    </lineage>
</organism>
<keyword evidence="1" id="KW-1133">Transmembrane helix</keyword>
<dbReference type="Proteomes" id="UP001383192">
    <property type="component" value="Unassembled WGS sequence"/>
</dbReference>
<keyword evidence="1" id="KW-0812">Transmembrane</keyword>
<evidence type="ECO:0000313" key="2">
    <source>
        <dbReference type="EMBL" id="KAK7029451.1"/>
    </source>
</evidence>
<gene>
    <name evidence="2" type="ORF">VNI00_014594</name>
</gene>
<feature type="transmembrane region" description="Helical" evidence="1">
    <location>
        <begin position="6"/>
        <end position="29"/>
    </location>
</feature>
<accession>A0AAW0BTG0</accession>
<keyword evidence="1" id="KW-0472">Membrane</keyword>
<evidence type="ECO:0000256" key="1">
    <source>
        <dbReference type="SAM" id="Phobius"/>
    </source>
</evidence>
<dbReference type="EMBL" id="JAYKXP010000083">
    <property type="protein sequence ID" value="KAK7029451.1"/>
    <property type="molecule type" value="Genomic_DNA"/>
</dbReference>
<dbReference type="AlphaFoldDB" id="A0AAW0BTG0"/>
<sequence>MGTCRGAWSYCAGITASIVIVRVSLGIAFNDFRTEMITVGALEIDHPTNLSQSQPAGLNPRAEECGSDLNEVIVIGRDVESGQSRSQQ</sequence>